<feature type="non-terminal residue" evidence="1">
    <location>
        <position position="1"/>
    </location>
</feature>
<protein>
    <submittedName>
        <fullName evidence="1">Uncharacterized protein</fullName>
    </submittedName>
</protein>
<gene>
    <name evidence="1" type="ORF">S12H4_61646</name>
</gene>
<evidence type="ECO:0000313" key="1">
    <source>
        <dbReference type="EMBL" id="GAJ21841.1"/>
    </source>
</evidence>
<dbReference type="AlphaFoldDB" id="X1VVA7"/>
<accession>X1VVA7</accession>
<proteinExistence type="predicted"/>
<organism evidence="1">
    <name type="scientific">marine sediment metagenome</name>
    <dbReference type="NCBI Taxonomy" id="412755"/>
    <lineage>
        <taxon>unclassified sequences</taxon>
        <taxon>metagenomes</taxon>
        <taxon>ecological metagenomes</taxon>
    </lineage>
</organism>
<dbReference type="EMBL" id="BARW01041002">
    <property type="protein sequence ID" value="GAJ21841.1"/>
    <property type="molecule type" value="Genomic_DNA"/>
</dbReference>
<reference evidence="1" key="1">
    <citation type="journal article" date="2014" name="Front. Microbiol.">
        <title>High frequency of phylogenetically diverse reductive dehalogenase-homologous genes in deep subseafloor sedimentary metagenomes.</title>
        <authorList>
            <person name="Kawai M."/>
            <person name="Futagami T."/>
            <person name="Toyoda A."/>
            <person name="Takaki Y."/>
            <person name="Nishi S."/>
            <person name="Hori S."/>
            <person name="Arai W."/>
            <person name="Tsubouchi T."/>
            <person name="Morono Y."/>
            <person name="Uchiyama I."/>
            <person name="Ito T."/>
            <person name="Fujiyama A."/>
            <person name="Inagaki F."/>
            <person name="Takami H."/>
        </authorList>
    </citation>
    <scope>NUCLEOTIDE SEQUENCE</scope>
    <source>
        <strain evidence="1">Expedition CK06-06</strain>
    </source>
</reference>
<comment type="caution">
    <text evidence="1">The sequence shown here is derived from an EMBL/GenBank/DDBJ whole genome shotgun (WGS) entry which is preliminary data.</text>
</comment>
<sequence length="36" mass="4531">HFFFLYINIYVYIKQLLRLNENNGEGISKIFRQIYY</sequence>
<name>X1VVA7_9ZZZZ</name>